<feature type="signal peptide" evidence="1">
    <location>
        <begin position="1"/>
        <end position="15"/>
    </location>
</feature>
<reference evidence="2" key="2">
    <citation type="journal article" date="2015" name="J. Proteomics">
        <title>Sexual differences in the sialomes of the zebra tick, Rhipicephalus pulchellus.</title>
        <authorList>
            <person name="Tan A.W."/>
            <person name="Francischetti I.M."/>
            <person name="Slovak M."/>
            <person name="Kini R.M."/>
            <person name="Ribeiro J.M."/>
        </authorList>
    </citation>
    <scope>NUCLEOTIDE SEQUENCE</scope>
    <source>
        <tissue evidence="2">Salivary gland</tissue>
    </source>
</reference>
<organism evidence="2">
    <name type="scientific">Rhipicephalus pulchellus</name>
    <name type="common">Yellow backed tick</name>
    <name type="synonym">Dermacentor pulchellus</name>
    <dbReference type="NCBI Taxonomy" id="72859"/>
    <lineage>
        <taxon>Eukaryota</taxon>
        <taxon>Metazoa</taxon>
        <taxon>Ecdysozoa</taxon>
        <taxon>Arthropoda</taxon>
        <taxon>Chelicerata</taxon>
        <taxon>Arachnida</taxon>
        <taxon>Acari</taxon>
        <taxon>Parasitiformes</taxon>
        <taxon>Ixodida</taxon>
        <taxon>Ixodoidea</taxon>
        <taxon>Ixodidae</taxon>
        <taxon>Rhipicephalinae</taxon>
        <taxon>Rhipicephalus</taxon>
        <taxon>Rhipicephalus</taxon>
    </lineage>
</organism>
<feature type="chain" id="PRO_5012022839" evidence="1">
    <location>
        <begin position="16"/>
        <end position="216"/>
    </location>
</feature>
<feature type="non-terminal residue" evidence="2">
    <location>
        <position position="216"/>
    </location>
</feature>
<sequence>MRFVILIRIFGLAAASFDYRGRPTIDDLKKFYGVEKKMYVLRRSWSLQDDESGTAPKCIWNEVESINNSQMMFKEAYSIGLTVTNYFVHAKLKEGDGRDIAPTMTARQGKSRSATTIKDKEEHVTEAPELPQTRRYTFQYHDQREQCAVVTFYDGATRCQLLFWKTQKHLTGSKKTRRTPLSLSGFHNCEREYNLLCPHAKAYEVYDDECEKWFEG</sequence>
<keyword evidence="1" id="KW-0732">Signal</keyword>
<protein>
    <submittedName>
        <fullName evidence="2">Putative group i salivary lipocalin</fullName>
    </submittedName>
</protein>
<dbReference type="EMBL" id="GACK01010858">
    <property type="protein sequence ID" value="JAA54176.1"/>
    <property type="molecule type" value="mRNA"/>
</dbReference>
<dbReference type="AlphaFoldDB" id="L7LQE1"/>
<dbReference type="SUPFAM" id="SSF50814">
    <property type="entry name" value="Lipocalins"/>
    <property type="match status" value="1"/>
</dbReference>
<evidence type="ECO:0000313" key="2">
    <source>
        <dbReference type="EMBL" id="JAA54176.1"/>
    </source>
</evidence>
<reference evidence="2" key="1">
    <citation type="submission" date="2012-11" db="EMBL/GenBank/DDBJ databases">
        <authorList>
            <person name="Lucero-Rivera Y.E."/>
            <person name="Tovar-Ramirez D."/>
        </authorList>
    </citation>
    <scope>NUCLEOTIDE SEQUENCE</scope>
    <source>
        <tissue evidence="2">Salivary gland</tissue>
    </source>
</reference>
<accession>L7LQE1</accession>
<dbReference type="Gene3D" id="2.40.128.20">
    <property type="match status" value="1"/>
</dbReference>
<proteinExistence type="evidence at transcript level"/>
<dbReference type="InterPro" id="IPR012674">
    <property type="entry name" value="Calycin"/>
</dbReference>
<name>L7LQE1_RHIPC</name>
<evidence type="ECO:0000256" key="1">
    <source>
        <dbReference type="SAM" id="SignalP"/>
    </source>
</evidence>